<proteinExistence type="inferred from homology"/>
<reference evidence="5 6" key="1">
    <citation type="journal article" date="2011" name="J. Virol.">
        <title>Genomic sequencing and characterization of cynomolgus macaque cytomegalovirus.</title>
        <authorList>
            <person name="Marsh A.K."/>
            <person name="Willer D.O."/>
            <person name="Ambagala A.P."/>
            <person name="Dzamba M."/>
            <person name="Chan J.K."/>
            <person name="Pilon R."/>
            <person name="Fournier J."/>
            <person name="Sandstrom P."/>
            <person name="Brudno M."/>
            <person name="Macdonald K.S."/>
        </authorList>
    </citation>
    <scope>NUCLEOTIDE SEQUENCE [LARGE SCALE GENOMIC DNA]</scope>
    <source>
        <strain evidence="5 6">Ottawa</strain>
    </source>
</reference>
<dbReference type="InterPro" id="IPR002600">
    <property type="entry name" value="Herpes_UL7"/>
</dbReference>
<dbReference type="Pfam" id="PF01677">
    <property type="entry name" value="Herpes_UL7"/>
    <property type="match status" value="1"/>
</dbReference>
<evidence type="ECO:0000256" key="1">
    <source>
        <dbReference type="ARBA" id="ARBA00022580"/>
    </source>
</evidence>
<evidence type="ECO:0000256" key="3">
    <source>
        <dbReference type="ARBA" id="ARBA00022844"/>
    </source>
</evidence>
<dbReference type="Proteomes" id="UP000174965">
    <property type="component" value="Segment"/>
</dbReference>
<keyword evidence="6" id="KW-1185">Reference proteome</keyword>
<evidence type="ECO:0000256" key="4">
    <source>
        <dbReference type="ARBA" id="ARBA00023200"/>
    </source>
</evidence>
<keyword evidence="1" id="KW-0920">Virion tegument</keyword>
<protein>
    <submittedName>
        <fullName evidence="5">Tegument protein UL103</fullName>
    </submittedName>
</protein>
<accession>G8H0M6</accession>
<evidence type="ECO:0000313" key="5">
    <source>
        <dbReference type="EMBL" id="AEQ32224.1"/>
    </source>
</evidence>
<keyword evidence="4" id="KW-1035">Host cytoplasm</keyword>
<keyword evidence="3" id="KW-0946">Virion</keyword>
<name>G8H0M6_9BETA</name>
<dbReference type="GO" id="GO:0044423">
    <property type="term" value="C:virion component"/>
    <property type="evidence" value="ECO:0007669"/>
    <property type="project" value="UniProtKB-KW"/>
</dbReference>
<sequence length="251" mass="28892">MQAAPSDPPGMDILMVRGVLEVHTDETSRNVIVTTPQIVDITVSNDRLWVHTDHGMLCSISEYRGEMNLKSSFVGYSTIFLLENEDAMKTVKLTSMRLKHRCGIVRTSNLMHFTLCTILSCVENLTLTRKCLLDLLGYLKVVNIRDQFGTLLRISCQKLICSTLYLFFDDKTPEIVQQVPKVFILFYESRQSFLHTILRFWFRITRQDESYKVTMKLMDRQTLNGKLVEVALIEVLNSNFPSLPLCDPNML</sequence>
<organism evidence="5 6">
    <name type="scientific">macacine betaherpesvirus 8</name>
    <dbReference type="NCBI Taxonomy" id="2560567"/>
    <lineage>
        <taxon>Viruses</taxon>
        <taxon>Duplodnaviria</taxon>
        <taxon>Heunggongvirae</taxon>
        <taxon>Peploviricota</taxon>
        <taxon>Herviviricetes</taxon>
        <taxon>Herpesvirales</taxon>
        <taxon>Orthoherpesviridae</taxon>
        <taxon>Betaherpesvirinae</taxon>
        <taxon>Cytomegalovirus</taxon>
        <taxon>Cytomegalovirus macacinebeta8</taxon>
    </lineage>
</organism>
<gene>
    <name evidence="5" type="ORF">cyUL103</name>
</gene>
<dbReference type="HAMAP" id="MF_04038">
    <property type="entry name" value="HSV_CEP1"/>
    <property type="match status" value="1"/>
</dbReference>
<dbReference type="EMBL" id="JN227533">
    <property type="protein sequence ID" value="AEQ32224.1"/>
    <property type="molecule type" value="Genomic_DNA"/>
</dbReference>
<evidence type="ECO:0000313" key="6">
    <source>
        <dbReference type="Proteomes" id="UP000174965"/>
    </source>
</evidence>
<keyword evidence="2" id="KW-1040">Host Golgi apparatus</keyword>
<evidence type="ECO:0000256" key="2">
    <source>
        <dbReference type="ARBA" id="ARBA00022812"/>
    </source>
</evidence>